<comment type="caution">
    <text evidence="5">The sequence shown here is derived from an EMBL/GenBank/DDBJ whole genome shotgun (WGS) entry which is preliminary data.</text>
</comment>
<feature type="signal peptide" evidence="1">
    <location>
        <begin position="1"/>
        <end position="28"/>
    </location>
</feature>
<dbReference type="AlphaFoldDB" id="A0A561EPR9"/>
<dbReference type="Pfam" id="PF10647">
    <property type="entry name" value="Gmad1"/>
    <property type="match status" value="1"/>
</dbReference>
<reference evidence="5 6" key="1">
    <citation type="submission" date="2019-06" db="EMBL/GenBank/DDBJ databases">
        <title>Sequencing the genomes of 1000 actinobacteria strains.</title>
        <authorList>
            <person name="Klenk H.-P."/>
        </authorList>
    </citation>
    <scope>NUCLEOTIDE SEQUENCE [LARGE SCALE GENOMIC DNA]</scope>
    <source>
        <strain evidence="5 6">DSM 41649</strain>
    </source>
</reference>
<organism evidence="5 6">
    <name type="scientific">Kitasatospora atroaurantiaca</name>
    <dbReference type="NCBI Taxonomy" id="285545"/>
    <lineage>
        <taxon>Bacteria</taxon>
        <taxon>Bacillati</taxon>
        <taxon>Actinomycetota</taxon>
        <taxon>Actinomycetes</taxon>
        <taxon>Kitasatosporales</taxon>
        <taxon>Streptomycetaceae</taxon>
        <taxon>Kitasatospora</taxon>
    </lineage>
</organism>
<dbReference type="InterPro" id="IPR018910">
    <property type="entry name" value="LpqB_C"/>
</dbReference>
<evidence type="ECO:0000259" key="2">
    <source>
        <dbReference type="Pfam" id="PF10646"/>
    </source>
</evidence>
<keyword evidence="5" id="KW-0449">Lipoprotein</keyword>
<evidence type="ECO:0000259" key="3">
    <source>
        <dbReference type="Pfam" id="PF10647"/>
    </source>
</evidence>
<dbReference type="SUPFAM" id="SSF75011">
    <property type="entry name" value="3-carboxy-cis,cis-mucoante lactonizing enzyme"/>
    <property type="match status" value="1"/>
</dbReference>
<dbReference type="Proteomes" id="UP000318416">
    <property type="component" value="Unassembled WGS sequence"/>
</dbReference>
<sequence length="613" mass="64352">MPRTSSRKADPRTGAAWAACAVLTSLLAAGCVAMPADGPPEPVELPQAAGAENLQVRVFPVAPHPGEDPLNLLAGFLDASNADEANYGTALKYLTADAAKRWHPDAGVVVLSRNPVRDSTPPKADDISTEITVTGSQVARLDAKHTYRTVADEPYREKFTFVKETEGKEKGEWRIAQLPDGLIVDQTNFKNGYRPVHRYFYAATDPSAESVPASVLVPDPIYLRRRIDPLTAAAQALADGPSDWLSKAVTSAFAGVRIVNPVSVNDNRVATVKVGVPDLGNQQSLCRQMAGQLFHTLVDQQGKGQIDRLDLSGIKGGCSVDAAQAAPTAPGSLAGGLAGMQQYYLLDSGQLMQTQGEGEGKPVLGALGLPGQPRMSAVAVRRDGNAAAVISNDRRSLYVAGLGEGDKLGDPVVTGGQGLTSPSWDGRQDLWAVDQNPANPRVLMVRGKTVVTAQVDGLNGRAVQALKLSSDGARAALVLGDGSGTRALMVGLVVHSGTAASPKVTITGLRPVAPMLSEVGSVSWADTDELLVLGKEPGKLQQLHYVGTDGSQSTDSPLQVGDSMASVSASEARSGETVPPVLAASDKQIYRLLGNQWREVAPQRRGTSFSYPG</sequence>
<evidence type="ECO:0000259" key="4">
    <source>
        <dbReference type="Pfam" id="PF25976"/>
    </source>
</evidence>
<protein>
    <submittedName>
        <fullName evidence="5">Lipoprotein LpqB-like beta-propeller protein</fullName>
    </submittedName>
</protein>
<feature type="domain" description="Lipoprotein LpqB N-terminal" evidence="4">
    <location>
        <begin position="63"/>
        <end position="190"/>
    </location>
</feature>
<feature type="domain" description="GerMN" evidence="2">
    <location>
        <begin position="199"/>
        <end position="303"/>
    </location>
</feature>
<dbReference type="InterPro" id="IPR059026">
    <property type="entry name" value="LpqB_N"/>
</dbReference>
<dbReference type="EMBL" id="VIVR01000001">
    <property type="protein sequence ID" value="TWE17600.1"/>
    <property type="molecule type" value="Genomic_DNA"/>
</dbReference>
<dbReference type="Pfam" id="PF25976">
    <property type="entry name" value="LpqB_N"/>
    <property type="match status" value="1"/>
</dbReference>
<evidence type="ECO:0000256" key="1">
    <source>
        <dbReference type="SAM" id="SignalP"/>
    </source>
</evidence>
<evidence type="ECO:0000313" key="6">
    <source>
        <dbReference type="Proteomes" id="UP000318416"/>
    </source>
</evidence>
<evidence type="ECO:0000313" key="5">
    <source>
        <dbReference type="EMBL" id="TWE17600.1"/>
    </source>
</evidence>
<dbReference type="RefSeq" id="WP_145790426.1">
    <property type="nucleotide sequence ID" value="NZ_BAAABR010000021.1"/>
</dbReference>
<dbReference type="InterPro" id="IPR019606">
    <property type="entry name" value="GerMN"/>
</dbReference>
<keyword evidence="6" id="KW-1185">Reference proteome</keyword>
<name>A0A561EPR9_9ACTN</name>
<keyword evidence="1" id="KW-0732">Signal</keyword>
<proteinExistence type="predicted"/>
<accession>A0A561EPR9</accession>
<feature type="chain" id="PRO_5039719031" evidence="1">
    <location>
        <begin position="29"/>
        <end position="613"/>
    </location>
</feature>
<dbReference type="Pfam" id="PF10646">
    <property type="entry name" value="Germane"/>
    <property type="match status" value="1"/>
</dbReference>
<dbReference type="PROSITE" id="PS51257">
    <property type="entry name" value="PROKAR_LIPOPROTEIN"/>
    <property type="match status" value="1"/>
</dbReference>
<gene>
    <name evidence="5" type="ORF">FB465_2635</name>
</gene>
<dbReference type="OrthoDB" id="3226781at2"/>
<feature type="domain" description="Lipoprotein LpqB C-terminal" evidence="3">
    <location>
        <begin position="349"/>
        <end position="605"/>
    </location>
</feature>